<sequence length="778" mass="78133">MRAPAAGASASTGAARPGPRARPAEVAVDLEADEELTVDEREEAAEAEAEADAGMEAVTAHADALLRAVGPLLRRAPAYAVVSATALLGLAASAAARRGRRPGSRLLVQAQALAAARAAAAASGRRAEDPAAVAAAASATAAADTKLLVLLDMSSGPASDQHAWPQQRMQLADSARWFVLHWWPGEDAATGGSAGSGGVGLGPGKLEPLRDFAARFASGPPDLDPEMQAEVERGVLELVSVMPSPSTDGRAGLAQLFDALSGGRLREAELLPLGQWFAAVAPASAAGVPQAQAQAQGAAWPSGGGSGAGGRRAPAPPQRTPASGRWTAASFGPGGAALLLLAEAAMGARAAQEQEEEGGAEGDEEDDDVYGPGYRPGRSARGGGDDGRRQSLPKPQQRRQSDLSPPQDSAGAGGRAADRPTAAAGVGAGAASPPGAAAVTVDCDHKPQPVFQNTRNPSGWELKHLTAQSEQRPAAEAANAAASGGSAAAAAAAAPGSIAAASAAAAVAESEPPYESRSVDCPLGAAARLSDMFPRARPEQLAELAERIRKEERGQERPPVYVRLGRLAPLRPGHCPVASSGPGDPGTMVGLMVCPAGASDASDQAARPCRGPMLLLIADERQAGAPGAQQPRCADEAAAGGGVAATAGGAGKGLAGAGCSAEATGGMTSGDEGALARLEHRGGETQEGTAAGGIGGSGTGGGAGGSWVRCEDPRDAAERYLLPAALQSQSWMEVFEVAMVEASRERTWVPYRSWRQDADAVMTPGRHPLETMLGGLAA</sequence>
<dbReference type="Proteomes" id="UP000075714">
    <property type="component" value="Unassembled WGS sequence"/>
</dbReference>
<protein>
    <submittedName>
        <fullName evidence="2">Uncharacterized protein</fullName>
    </submittedName>
</protein>
<feature type="compositionally biased region" description="Low complexity" evidence="1">
    <location>
        <begin position="419"/>
        <end position="441"/>
    </location>
</feature>
<keyword evidence="3" id="KW-1185">Reference proteome</keyword>
<accession>A0A150G5T8</accession>
<feature type="compositionally biased region" description="Low complexity" evidence="1">
    <location>
        <begin position="474"/>
        <end position="494"/>
    </location>
</feature>
<feature type="compositionally biased region" description="Acidic residues" evidence="1">
    <location>
        <begin position="28"/>
        <end position="53"/>
    </location>
</feature>
<feature type="region of interest" description="Disordered" evidence="1">
    <location>
        <begin position="348"/>
        <end position="494"/>
    </location>
</feature>
<name>A0A150G5T8_GONPE</name>
<feature type="compositionally biased region" description="Low complexity" evidence="1">
    <location>
        <begin position="1"/>
        <end position="18"/>
    </location>
</feature>
<feature type="region of interest" description="Disordered" evidence="1">
    <location>
        <begin position="292"/>
        <end position="329"/>
    </location>
</feature>
<dbReference type="EMBL" id="LSYV01000064">
    <property type="protein sequence ID" value="KXZ44690.1"/>
    <property type="molecule type" value="Genomic_DNA"/>
</dbReference>
<comment type="caution">
    <text evidence="2">The sequence shown here is derived from an EMBL/GenBank/DDBJ whole genome shotgun (WGS) entry which is preliminary data.</text>
</comment>
<reference evidence="3" key="1">
    <citation type="journal article" date="2016" name="Nat. Commun.">
        <title>The Gonium pectorale genome demonstrates co-option of cell cycle regulation during the evolution of multicellularity.</title>
        <authorList>
            <person name="Hanschen E.R."/>
            <person name="Marriage T.N."/>
            <person name="Ferris P.J."/>
            <person name="Hamaji T."/>
            <person name="Toyoda A."/>
            <person name="Fujiyama A."/>
            <person name="Neme R."/>
            <person name="Noguchi H."/>
            <person name="Minakuchi Y."/>
            <person name="Suzuki M."/>
            <person name="Kawai-Toyooka H."/>
            <person name="Smith D.R."/>
            <person name="Sparks H."/>
            <person name="Anderson J."/>
            <person name="Bakaric R."/>
            <person name="Luria V."/>
            <person name="Karger A."/>
            <person name="Kirschner M.W."/>
            <person name="Durand P.M."/>
            <person name="Michod R.E."/>
            <person name="Nozaki H."/>
            <person name="Olson B.J."/>
        </authorList>
    </citation>
    <scope>NUCLEOTIDE SEQUENCE [LARGE SCALE GENOMIC DNA]</scope>
    <source>
        <strain evidence="3">NIES-2863</strain>
    </source>
</reference>
<dbReference type="AlphaFoldDB" id="A0A150G5T8"/>
<gene>
    <name evidence="2" type="ORF">GPECTOR_63g19</name>
</gene>
<feature type="compositionally biased region" description="Low complexity" evidence="1">
    <location>
        <begin position="292"/>
        <end position="301"/>
    </location>
</feature>
<organism evidence="2 3">
    <name type="scientific">Gonium pectorale</name>
    <name type="common">Green alga</name>
    <dbReference type="NCBI Taxonomy" id="33097"/>
    <lineage>
        <taxon>Eukaryota</taxon>
        <taxon>Viridiplantae</taxon>
        <taxon>Chlorophyta</taxon>
        <taxon>core chlorophytes</taxon>
        <taxon>Chlorophyceae</taxon>
        <taxon>CS clade</taxon>
        <taxon>Chlamydomonadales</taxon>
        <taxon>Volvocaceae</taxon>
        <taxon>Gonium</taxon>
    </lineage>
</organism>
<feature type="compositionally biased region" description="Acidic residues" evidence="1">
    <location>
        <begin position="353"/>
        <end position="369"/>
    </location>
</feature>
<evidence type="ECO:0000313" key="3">
    <source>
        <dbReference type="Proteomes" id="UP000075714"/>
    </source>
</evidence>
<proteinExistence type="predicted"/>
<evidence type="ECO:0000313" key="2">
    <source>
        <dbReference type="EMBL" id="KXZ44690.1"/>
    </source>
</evidence>
<evidence type="ECO:0000256" key="1">
    <source>
        <dbReference type="SAM" id="MobiDB-lite"/>
    </source>
</evidence>
<feature type="region of interest" description="Disordered" evidence="1">
    <location>
        <begin position="682"/>
        <end position="706"/>
    </location>
</feature>
<feature type="region of interest" description="Disordered" evidence="1">
    <location>
        <begin position="1"/>
        <end position="53"/>
    </location>
</feature>
<feature type="compositionally biased region" description="Gly residues" evidence="1">
    <location>
        <begin position="690"/>
        <end position="705"/>
    </location>
</feature>